<accession>A0A3N4JII3</accession>
<dbReference type="OrthoDB" id="5355384at2759"/>
<dbReference type="Proteomes" id="UP000276215">
    <property type="component" value="Unassembled WGS sequence"/>
</dbReference>
<dbReference type="EMBL" id="ML120399">
    <property type="protein sequence ID" value="RPA98023.1"/>
    <property type="molecule type" value="Genomic_DNA"/>
</dbReference>
<organism evidence="4 5">
    <name type="scientific">Choiromyces venosus 120613-1</name>
    <dbReference type="NCBI Taxonomy" id="1336337"/>
    <lineage>
        <taxon>Eukaryota</taxon>
        <taxon>Fungi</taxon>
        <taxon>Dikarya</taxon>
        <taxon>Ascomycota</taxon>
        <taxon>Pezizomycotina</taxon>
        <taxon>Pezizomycetes</taxon>
        <taxon>Pezizales</taxon>
        <taxon>Tuberaceae</taxon>
        <taxon>Choiromyces</taxon>
    </lineage>
</organism>
<feature type="transmembrane region" description="Helical" evidence="2">
    <location>
        <begin position="71"/>
        <end position="91"/>
    </location>
</feature>
<keyword evidence="5" id="KW-1185">Reference proteome</keyword>
<evidence type="ECO:0000256" key="1">
    <source>
        <dbReference type="SAM" id="MobiDB-lite"/>
    </source>
</evidence>
<feature type="chain" id="PRO_5018180630" description="Transmembrane protein" evidence="3">
    <location>
        <begin position="31"/>
        <end position="92"/>
    </location>
</feature>
<feature type="signal peptide" evidence="3">
    <location>
        <begin position="1"/>
        <end position="30"/>
    </location>
</feature>
<keyword evidence="2" id="KW-1133">Transmembrane helix</keyword>
<feature type="region of interest" description="Disordered" evidence="1">
    <location>
        <begin position="33"/>
        <end position="52"/>
    </location>
</feature>
<sequence length="92" mass="9829">MSLPTPQNHLRKTLLFALLLLAFLALMTSSEVLASSSSTSSQEERLEKRMTSSAASIRFPQVLNEPRERGLTPGFVAAVVGGLSVVIAGLMV</sequence>
<name>A0A3N4JII3_9PEZI</name>
<evidence type="ECO:0008006" key="6">
    <source>
        <dbReference type="Google" id="ProtNLM"/>
    </source>
</evidence>
<gene>
    <name evidence="4" type="ORF">L873DRAFT_1828711</name>
</gene>
<reference evidence="4 5" key="1">
    <citation type="journal article" date="2018" name="Nat. Ecol. Evol.">
        <title>Pezizomycetes genomes reveal the molecular basis of ectomycorrhizal truffle lifestyle.</title>
        <authorList>
            <person name="Murat C."/>
            <person name="Payen T."/>
            <person name="Noel B."/>
            <person name="Kuo A."/>
            <person name="Morin E."/>
            <person name="Chen J."/>
            <person name="Kohler A."/>
            <person name="Krizsan K."/>
            <person name="Balestrini R."/>
            <person name="Da Silva C."/>
            <person name="Montanini B."/>
            <person name="Hainaut M."/>
            <person name="Levati E."/>
            <person name="Barry K.W."/>
            <person name="Belfiori B."/>
            <person name="Cichocki N."/>
            <person name="Clum A."/>
            <person name="Dockter R.B."/>
            <person name="Fauchery L."/>
            <person name="Guy J."/>
            <person name="Iotti M."/>
            <person name="Le Tacon F."/>
            <person name="Lindquist E.A."/>
            <person name="Lipzen A."/>
            <person name="Malagnac F."/>
            <person name="Mello A."/>
            <person name="Molinier V."/>
            <person name="Miyauchi S."/>
            <person name="Poulain J."/>
            <person name="Riccioni C."/>
            <person name="Rubini A."/>
            <person name="Sitrit Y."/>
            <person name="Splivallo R."/>
            <person name="Traeger S."/>
            <person name="Wang M."/>
            <person name="Zifcakova L."/>
            <person name="Wipf D."/>
            <person name="Zambonelli A."/>
            <person name="Paolocci F."/>
            <person name="Nowrousian M."/>
            <person name="Ottonello S."/>
            <person name="Baldrian P."/>
            <person name="Spatafora J.W."/>
            <person name="Henrissat B."/>
            <person name="Nagy L.G."/>
            <person name="Aury J.M."/>
            <person name="Wincker P."/>
            <person name="Grigoriev I.V."/>
            <person name="Bonfante P."/>
            <person name="Martin F.M."/>
        </authorList>
    </citation>
    <scope>NUCLEOTIDE SEQUENCE [LARGE SCALE GENOMIC DNA]</scope>
    <source>
        <strain evidence="4 5">120613-1</strain>
    </source>
</reference>
<evidence type="ECO:0000256" key="2">
    <source>
        <dbReference type="SAM" id="Phobius"/>
    </source>
</evidence>
<keyword evidence="2" id="KW-0812">Transmembrane</keyword>
<dbReference type="AlphaFoldDB" id="A0A3N4JII3"/>
<evidence type="ECO:0000313" key="5">
    <source>
        <dbReference type="Proteomes" id="UP000276215"/>
    </source>
</evidence>
<protein>
    <recommendedName>
        <fullName evidence="6">Transmembrane protein</fullName>
    </recommendedName>
</protein>
<keyword evidence="3" id="KW-0732">Signal</keyword>
<evidence type="ECO:0000256" key="3">
    <source>
        <dbReference type="SAM" id="SignalP"/>
    </source>
</evidence>
<keyword evidence="2" id="KW-0472">Membrane</keyword>
<evidence type="ECO:0000313" key="4">
    <source>
        <dbReference type="EMBL" id="RPA98023.1"/>
    </source>
</evidence>
<proteinExistence type="predicted"/>